<accession>A0ABS8NIB2</accession>
<evidence type="ECO:0000313" key="3">
    <source>
        <dbReference type="Proteomes" id="UP001430306"/>
    </source>
</evidence>
<reference evidence="2" key="1">
    <citation type="submission" date="2021-11" db="EMBL/GenBank/DDBJ databases">
        <title>Genome sequence.</title>
        <authorList>
            <person name="Sun Q."/>
        </authorList>
    </citation>
    <scope>NUCLEOTIDE SEQUENCE</scope>
    <source>
        <strain evidence="2">JC740</strain>
    </source>
</reference>
<protein>
    <submittedName>
        <fullName evidence="2">Uncharacterized protein</fullName>
    </submittedName>
</protein>
<comment type="caution">
    <text evidence="2">The sequence shown here is derived from an EMBL/GenBank/DDBJ whole genome shotgun (WGS) entry which is preliminary data.</text>
</comment>
<feature type="chain" id="PRO_5045168860" evidence="1">
    <location>
        <begin position="47"/>
        <end position="271"/>
    </location>
</feature>
<feature type="signal peptide" evidence="1">
    <location>
        <begin position="1"/>
        <end position="46"/>
    </location>
</feature>
<keyword evidence="3" id="KW-1185">Reference proteome</keyword>
<dbReference type="Proteomes" id="UP001430306">
    <property type="component" value="Unassembled WGS sequence"/>
</dbReference>
<proteinExistence type="predicted"/>
<gene>
    <name evidence="2" type="ORF">LOC71_08040</name>
</gene>
<evidence type="ECO:0000313" key="2">
    <source>
        <dbReference type="EMBL" id="MCC9642221.1"/>
    </source>
</evidence>
<evidence type="ECO:0000256" key="1">
    <source>
        <dbReference type="SAM" id="SignalP"/>
    </source>
</evidence>
<sequence length="271" mass="29087">MNQRCNWMDPMAITRNLSPGKRLTARACLSSLAIAGLLLTNSLATAADPSQYLSSNGQHRLFNGAMPPGVIAATRQMAGPGGTAAMGVQAPYYQPVQIRGPQGVRFALPQMGAFQDPQPGLMAGLLVGQVYRFQISGIRGAEGAELFPTLEMVDRTYPPPGLATQYPIIVTIDEEDLQAALDGQLVTRVIYLEDPQTAVPLAQEPTTNSDVGGETPIDVSQFQDPLQVADRLGRVVAILRIGSLAPPRSPELAPQFFFGYPTWAPIFKPES</sequence>
<organism evidence="2 3">
    <name type="scientific">Rhodopirellula halodulae</name>
    <dbReference type="NCBI Taxonomy" id="2894198"/>
    <lineage>
        <taxon>Bacteria</taxon>
        <taxon>Pseudomonadati</taxon>
        <taxon>Planctomycetota</taxon>
        <taxon>Planctomycetia</taxon>
        <taxon>Pirellulales</taxon>
        <taxon>Pirellulaceae</taxon>
        <taxon>Rhodopirellula</taxon>
    </lineage>
</organism>
<dbReference type="EMBL" id="JAJKFW010000018">
    <property type="protein sequence ID" value="MCC9642221.1"/>
    <property type="molecule type" value="Genomic_DNA"/>
</dbReference>
<name>A0ABS8NIB2_9BACT</name>
<keyword evidence="1" id="KW-0732">Signal</keyword>